<keyword evidence="2" id="KW-1185">Reference proteome</keyword>
<dbReference type="Proteomes" id="UP000267027">
    <property type="component" value="Unassembled WGS sequence"/>
</dbReference>
<evidence type="ECO:0000313" key="1">
    <source>
        <dbReference type="EMBL" id="VDM61644.1"/>
    </source>
</evidence>
<evidence type="ECO:0000313" key="3">
    <source>
        <dbReference type="WBParaSite" id="ACOC_0001005801-mRNA-1"/>
    </source>
</evidence>
<protein>
    <submittedName>
        <fullName evidence="1 3">Uncharacterized protein</fullName>
    </submittedName>
</protein>
<sequence>MLELRSMTVQTYFYLEMKYRLAIVLTVMLTKSYFQWNSENSI</sequence>
<dbReference type="AlphaFoldDB" id="A0A0R3PVJ5"/>
<evidence type="ECO:0000313" key="2">
    <source>
        <dbReference type="Proteomes" id="UP000267027"/>
    </source>
</evidence>
<gene>
    <name evidence="1" type="ORF">ACOC_LOCUS10059</name>
</gene>
<dbReference type="WBParaSite" id="ACOC_0001005801-mRNA-1">
    <property type="protein sequence ID" value="ACOC_0001005801-mRNA-1"/>
    <property type="gene ID" value="ACOC_0001005801"/>
</dbReference>
<reference evidence="3" key="1">
    <citation type="submission" date="2017-02" db="UniProtKB">
        <authorList>
            <consortium name="WormBaseParasite"/>
        </authorList>
    </citation>
    <scope>IDENTIFICATION</scope>
</reference>
<proteinExistence type="predicted"/>
<reference evidence="1 2" key="2">
    <citation type="submission" date="2018-11" db="EMBL/GenBank/DDBJ databases">
        <authorList>
            <consortium name="Pathogen Informatics"/>
        </authorList>
    </citation>
    <scope>NUCLEOTIDE SEQUENCE [LARGE SCALE GENOMIC DNA]</scope>
    <source>
        <strain evidence="1 2">Costa Rica</strain>
    </source>
</reference>
<organism evidence="3">
    <name type="scientific">Angiostrongylus costaricensis</name>
    <name type="common">Nematode worm</name>
    <dbReference type="NCBI Taxonomy" id="334426"/>
    <lineage>
        <taxon>Eukaryota</taxon>
        <taxon>Metazoa</taxon>
        <taxon>Ecdysozoa</taxon>
        <taxon>Nematoda</taxon>
        <taxon>Chromadorea</taxon>
        <taxon>Rhabditida</taxon>
        <taxon>Rhabditina</taxon>
        <taxon>Rhabditomorpha</taxon>
        <taxon>Strongyloidea</taxon>
        <taxon>Metastrongylidae</taxon>
        <taxon>Angiostrongylus</taxon>
    </lineage>
</organism>
<dbReference type="EMBL" id="UYYA01004402">
    <property type="protein sequence ID" value="VDM61644.1"/>
    <property type="molecule type" value="Genomic_DNA"/>
</dbReference>
<name>A0A0R3PVJ5_ANGCS</name>
<accession>A0A0R3PVJ5</accession>